<name>A0A8B6G482_MYTGA</name>
<reference evidence="2" key="1">
    <citation type="submission" date="2018-11" db="EMBL/GenBank/DDBJ databases">
        <authorList>
            <person name="Alioto T."/>
            <person name="Alioto T."/>
        </authorList>
    </citation>
    <scope>NUCLEOTIDE SEQUENCE</scope>
</reference>
<evidence type="ECO:0000313" key="2">
    <source>
        <dbReference type="EMBL" id="VDI58336.1"/>
    </source>
</evidence>
<evidence type="ECO:0008006" key="4">
    <source>
        <dbReference type="Google" id="ProtNLM"/>
    </source>
</evidence>
<accession>A0A8B6G482</accession>
<gene>
    <name evidence="1" type="ORF">MGAL_10B058977</name>
    <name evidence="2" type="ORF">MGAL_10B059159</name>
</gene>
<proteinExistence type="predicted"/>
<dbReference type="InterPro" id="IPR011029">
    <property type="entry name" value="DEATH-like_dom_sf"/>
</dbReference>
<sequence length="125" mass="14760">MVKETTTLGDGRSADSFRPQDIQVPNIVVWESTRQVQNWELAYVSEKIAEQPKNQWRIRQQMETIYGRQKLEYLEDRDRALKGEVFYTCLLKWRRQQENGLAQICKLAQLLRETGFLEVAESLQP</sequence>
<dbReference type="EMBL" id="UYJE01006551">
    <property type="protein sequence ID" value="VDI46940.1"/>
    <property type="molecule type" value="Genomic_DNA"/>
</dbReference>
<evidence type="ECO:0000313" key="1">
    <source>
        <dbReference type="EMBL" id="VDI46940.1"/>
    </source>
</evidence>
<dbReference type="SUPFAM" id="SSF47986">
    <property type="entry name" value="DEATH domain"/>
    <property type="match status" value="1"/>
</dbReference>
<dbReference type="OrthoDB" id="6048044at2759"/>
<dbReference type="Proteomes" id="UP000596742">
    <property type="component" value="Unassembled WGS sequence"/>
</dbReference>
<dbReference type="EMBL" id="UYJE01007831">
    <property type="protein sequence ID" value="VDI58336.1"/>
    <property type="molecule type" value="Genomic_DNA"/>
</dbReference>
<comment type="caution">
    <text evidence="2">The sequence shown here is derived from an EMBL/GenBank/DDBJ whole genome shotgun (WGS) entry which is preliminary data.</text>
</comment>
<organism evidence="2 3">
    <name type="scientific">Mytilus galloprovincialis</name>
    <name type="common">Mediterranean mussel</name>
    <dbReference type="NCBI Taxonomy" id="29158"/>
    <lineage>
        <taxon>Eukaryota</taxon>
        <taxon>Metazoa</taxon>
        <taxon>Spiralia</taxon>
        <taxon>Lophotrochozoa</taxon>
        <taxon>Mollusca</taxon>
        <taxon>Bivalvia</taxon>
        <taxon>Autobranchia</taxon>
        <taxon>Pteriomorphia</taxon>
        <taxon>Mytilida</taxon>
        <taxon>Mytiloidea</taxon>
        <taxon>Mytilidae</taxon>
        <taxon>Mytilinae</taxon>
        <taxon>Mytilus</taxon>
    </lineage>
</organism>
<evidence type="ECO:0000313" key="3">
    <source>
        <dbReference type="Proteomes" id="UP000596742"/>
    </source>
</evidence>
<protein>
    <recommendedName>
        <fullName evidence="4">Death domain-containing protein</fullName>
    </recommendedName>
</protein>
<keyword evidence="3" id="KW-1185">Reference proteome</keyword>
<dbReference type="AlphaFoldDB" id="A0A8B6G482"/>